<dbReference type="CDD" id="cd06225">
    <property type="entry name" value="HAMP"/>
    <property type="match status" value="1"/>
</dbReference>
<dbReference type="InterPro" id="IPR003594">
    <property type="entry name" value="HATPase_dom"/>
</dbReference>
<dbReference type="PROSITE" id="PS50109">
    <property type="entry name" value="HIS_KIN"/>
    <property type="match status" value="1"/>
</dbReference>
<feature type="domain" description="HAMP" evidence="25">
    <location>
        <begin position="167"/>
        <end position="219"/>
    </location>
</feature>
<dbReference type="Proteomes" id="UP001596496">
    <property type="component" value="Unassembled WGS sequence"/>
</dbReference>
<evidence type="ECO:0000256" key="5">
    <source>
        <dbReference type="ARBA" id="ARBA00012438"/>
    </source>
</evidence>
<dbReference type="PRINTS" id="PR00344">
    <property type="entry name" value="BCTRLSENSOR"/>
</dbReference>
<keyword evidence="10" id="KW-0547">Nucleotide-binding</keyword>
<dbReference type="GO" id="GO:0016301">
    <property type="term" value="F:kinase activity"/>
    <property type="evidence" value="ECO:0007669"/>
    <property type="project" value="UniProtKB-KW"/>
</dbReference>
<dbReference type="SMART" id="SM00388">
    <property type="entry name" value="HisKA"/>
    <property type="match status" value="1"/>
</dbReference>
<dbReference type="SMART" id="SM00304">
    <property type="entry name" value="HAMP"/>
    <property type="match status" value="1"/>
</dbReference>
<sequence length="431" mass="43893">MRRWLALLVAATTSLVLIALLVPLALLVRALAESSAVTQATAEAQSVAAAVGTADLAGLTLTAERTSAASGHAITVFLPDGRLAGAPAPRSAAVELAARGQSLTAETPAGLEVLVAVQGVPGGTAVVRAFLGEDDLHRGVREVWLGMLLLGLALIGVGILVADRLALALTRPMSGLARVSHRLAAGDLTARTTPGGPAEVRAVGLALDHLAGRISDLLAEERETAADISHRLRTPLTGLRLEAESLADPEEAARLGVRVDALERAVTSVITDVRRRSREQASCDAAQVVAERVRFWSVLAEDQGRTTEVDVPPGPLTVAVSAAELSACVDALLGNVFAHTPEGAAFSVRLAPAEGGGARLEIADSGPGLRLAVEDGHLLERGRSGAGSTGLGLDIARRTAEASGGSLSLGSAPTGGARITLHLAAPTSPVT</sequence>
<dbReference type="SMART" id="SM00387">
    <property type="entry name" value="HATPase_c"/>
    <property type="match status" value="1"/>
</dbReference>
<dbReference type="EC" id="2.7.13.3" evidence="5"/>
<keyword evidence="8" id="KW-0808">Transferase</keyword>
<dbReference type="RefSeq" id="WP_380823919.1">
    <property type="nucleotide sequence ID" value="NZ_JBHTCG010000001.1"/>
</dbReference>
<organism evidence="26 27">
    <name type="scientific">Sphaerisporangium rhizosphaerae</name>
    <dbReference type="NCBI Taxonomy" id="2269375"/>
    <lineage>
        <taxon>Bacteria</taxon>
        <taxon>Bacillati</taxon>
        <taxon>Actinomycetota</taxon>
        <taxon>Actinomycetes</taxon>
        <taxon>Streptosporangiales</taxon>
        <taxon>Streptosporangiaceae</taxon>
        <taxon>Sphaerisporangium</taxon>
    </lineage>
</organism>
<comment type="cofactor">
    <cofactor evidence="2">
        <name>Mn(2+)</name>
        <dbReference type="ChEBI" id="CHEBI:29035"/>
    </cofactor>
</comment>
<keyword evidence="14" id="KW-0460">Magnesium</keyword>
<evidence type="ECO:0000259" key="24">
    <source>
        <dbReference type="PROSITE" id="PS50109"/>
    </source>
</evidence>
<evidence type="ECO:0000256" key="18">
    <source>
        <dbReference type="ARBA" id="ARBA00023016"/>
    </source>
</evidence>
<keyword evidence="15" id="KW-0904">Protein phosphatase</keyword>
<evidence type="ECO:0000256" key="9">
    <source>
        <dbReference type="ARBA" id="ARBA00022692"/>
    </source>
</evidence>
<evidence type="ECO:0000256" key="16">
    <source>
        <dbReference type="ARBA" id="ARBA00022989"/>
    </source>
</evidence>
<dbReference type="EMBL" id="JBHTCG010000001">
    <property type="protein sequence ID" value="MFC7380937.1"/>
    <property type="molecule type" value="Genomic_DNA"/>
</dbReference>
<reference evidence="27" key="1">
    <citation type="journal article" date="2019" name="Int. J. Syst. Evol. Microbiol.">
        <title>The Global Catalogue of Microorganisms (GCM) 10K type strain sequencing project: providing services to taxonomists for standard genome sequencing and annotation.</title>
        <authorList>
            <consortium name="The Broad Institute Genomics Platform"/>
            <consortium name="The Broad Institute Genome Sequencing Center for Infectious Disease"/>
            <person name="Wu L."/>
            <person name="Ma J."/>
        </authorList>
    </citation>
    <scope>NUCLEOTIDE SEQUENCE [LARGE SCALE GENOMIC DNA]</scope>
    <source>
        <strain evidence="27">CECT 7649</strain>
    </source>
</reference>
<evidence type="ECO:0000256" key="2">
    <source>
        <dbReference type="ARBA" id="ARBA00001936"/>
    </source>
</evidence>
<keyword evidence="20" id="KW-0464">Manganese</keyword>
<comment type="catalytic activity">
    <reaction evidence="1">
        <text>ATP + protein L-histidine = ADP + protein N-phospho-L-histidine.</text>
        <dbReference type="EC" id="2.7.13.3"/>
    </reaction>
</comment>
<evidence type="ECO:0000256" key="14">
    <source>
        <dbReference type="ARBA" id="ARBA00022842"/>
    </source>
</evidence>
<dbReference type="Pfam" id="PF00672">
    <property type="entry name" value="HAMP"/>
    <property type="match status" value="1"/>
</dbReference>
<keyword evidence="13" id="KW-0067">ATP-binding</keyword>
<keyword evidence="6" id="KW-1003">Cell membrane</keyword>
<accession>A0ABW2NVX4</accession>
<keyword evidence="18" id="KW-0346">Stress response</keyword>
<dbReference type="InterPro" id="IPR036097">
    <property type="entry name" value="HisK_dim/P_sf"/>
</dbReference>
<dbReference type="CDD" id="cd00082">
    <property type="entry name" value="HisKA"/>
    <property type="match status" value="1"/>
</dbReference>
<evidence type="ECO:0000256" key="7">
    <source>
        <dbReference type="ARBA" id="ARBA00022553"/>
    </source>
</evidence>
<keyword evidence="19" id="KW-0843">Virulence</keyword>
<evidence type="ECO:0000256" key="1">
    <source>
        <dbReference type="ARBA" id="ARBA00000085"/>
    </source>
</evidence>
<evidence type="ECO:0000256" key="19">
    <source>
        <dbReference type="ARBA" id="ARBA00023026"/>
    </source>
</evidence>
<evidence type="ECO:0000256" key="4">
    <source>
        <dbReference type="ARBA" id="ARBA00004651"/>
    </source>
</evidence>
<evidence type="ECO:0000256" key="11">
    <source>
        <dbReference type="ARBA" id="ARBA00022777"/>
    </source>
</evidence>
<evidence type="ECO:0000256" key="12">
    <source>
        <dbReference type="ARBA" id="ARBA00022801"/>
    </source>
</evidence>
<dbReference type="SUPFAM" id="SSF55874">
    <property type="entry name" value="ATPase domain of HSP90 chaperone/DNA topoisomerase II/histidine kinase"/>
    <property type="match status" value="1"/>
</dbReference>
<feature type="domain" description="Histidine kinase" evidence="24">
    <location>
        <begin position="227"/>
        <end position="427"/>
    </location>
</feature>
<dbReference type="Gene3D" id="1.10.287.130">
    <property type="match status" value="1"/>
</dbReference>
<keyword evidence="12" id="KW-0378">Hydrolase</keyword>
<evidence type="ECO:0000259" key="25">
    <source>
        <dbReference type="PROSITE" id="PS50885"/>
    </source>
</evidence>
<evidence type="ECO:0000256" key="23">
    <source>
        <dbReference type="SAM" id="Phobius"/>
    </source>
</evidence>
<keyword evidence="27" id="KW-1185">Reference proteome</keyword>
<evidence type="ECO:0000256" key="15">
    <source>
        <dbReference type="ARBA" id="ARBA00022912"/>
    </source>
</evidence>
<evidence type="ECO:0000313" key="26">
    <source>
        <dbReference type="EMBL" id="MFC7380937.1"/>
    </source>
</evidence>
<comment type="cofactor">
    <cofactor evidence="3">
        <name>Mg(2+)</name>
        <dbReference type="ChEBI" id="CHEBI:18420"/>
    </cofactor>
</comment>
<evidence type="ECO:0000256" key="21">
    <source>
        <dbReference type="ARBA" id="ARBA00040454"/>
    </source>
</evidence>
<proteinExistence type="predicted"/>
<evidence type="ECO:0000256" key="17">
    <source>
        <dbReference type="ARBA" id="ARBA00023012"/>
    </source>
</evidence>
<dbReference type="InterPro" id="IPR004358">
    <property type="entry name" value="Sig_transdc_His_kin-like_C"/>
</dbReference>
<dbReference type="InterPro" id="IPR003660">
    <property type="entry name" value="HAMP_dom"/>
</dbReference>
<dbReference type="Pfam" id="PF00512">
    <property type="entry name" value="HisKA"/>
    <property type="match status" value="1"/>
</dbReference>
<dbReference type="Pfam" id="PF02518">
    <property type="entry name" value="HATPase_c"/>
    <property type="match status" value="1"/>
</dbReference>
<keyword evidence="11 26" id="KW-0418">Kinase</keyword>
<protein>
    <recommendedName>
        <fullName evidence="21">Signal transduction histidine-protein kinase/phosphatase MprB</fullName>
        <ecNumber evidence="5">2.7.13.3</ecNumber>
    </recommendedName>
    <alternativeName>
        <fullName evidence="22">Mycobacterial persistence regulator B</fullName>
    </alternativeName>
</protein>
<evidence type="ECO:0000256" key="20">
    <source>
        <dbReference type="ARBA" id="ARBA00023211"/>
    </source>
</evidence>
<dbReference type="PROSITE" id="PS50885">
    <property type="entry name" value="HAMP"/>
    <property type="match status" value="1"/>
</dbReference>
<evidence type="ECO:0000256" key="22">
    <source>
        <dbReference type="ARBA" id="ARBA00041776"/>
    </source>
</evidence>
<keyword evidence="7" id="KW-0597">Phosphoprotein</keyword>
<dbReference type="InterPro" id="IPR036890">
    <property type="entry name" value="HATPase_C_sf"/>
</dbReference>
<comment type="subcellular location">
    <subcellularLocation>
        <location evidence="4">Cell membrane</location>
        <topology evidence="4">Multi-pass membrane protein</topology>
    </subcellularLocation>
</comment>
<dbReference type="InterPro" id="IPR050980">
    <property type="entry name" value="2C_sensor_his_kinase"/>
</dbReference>
<feature type="transmembrane region" description="Helical" evidence="23">
    <location>
        <begin position="143"/>
        <end position="162"/>
    </location>
</feature>
<evidence type="ECO:0000256" key="8">
    <source>
        <dbReference type="ARBA" id="ARBA00022679"/>
    </source>
</evidence>
<evidence type="ECO:0000256" key="13">
    <source>
        <dbReference type="ARBA" id="ARBA00022840"/>
    </source>
</evidence>
<dbReference type="Gene3D" id="3.30.565.10">
    <property type="entry name" value="Histidine kinase-like ATPase, C-terminal domain"/>
    <property type="match status" value="1"/>
</dbReference>
<keyword evidence="16 23" id="KW-1133">Transmembrane helix</keyword>
<name>A0ABW2NVX4_9ACTN</name>
<dbReference type="InterPro" id="IPR005467">
    <property type="entry name" value="His_kinase_dom"/>
</dbReference>
<evidence type="ECO:0000313" key="27">
    <source>
        <dbReference type="Proteomes" id="UP001596496"/>
    </source>
</evidence>
<evidence type="ECO:0000256" key="3">
    <source>
        <dbReference type="ARBA" id="ARBA00001946"/>
    </source>
</evidence>
<gene>
    <name evidence="26" type="ORF">ACFQSB_01885</name>
</gene>
<comment type="caution">
    <text evidence="26">The sequence shown here is derived from an EMBL/GenBank/DDBJ whole genome shotgun (WGS) entry which is preliminary data.</text>
</comment>
<dbReference type="InterPro" id="IPR003661">
    <property type="entry name" value="HisK_dim/P_dom"/>
</dbReference>
<dbReference type="SUPFAM" id="SSF47384">
    <property type="entry name" value="Homodimeric domain of signal transducing histidine kinase"/>
    <property type="match status" value="1"/>
</dbReference>
<evidence type="ECO:0000256" key="10">
    <source>
        <dbReference type="ARBA" id="ARBA00022741"/>
    </source>
</evidence>
<keyword evidence="9 23" id="KW-0812">Transmembrane</keyword>
<dbReference type="PANTHER" id="PTHR44936">
    <property type="entry name" value="SENSOR PROTEIN CREC"/>
    <property type="match status" value="1"/>
</dbReference>
<dbReference type="PANTHER" id="PTHR44936:SF9">
    <property type="entry name" value="SENSOR PROTEIN CREC"/>
    <property type="match status" value="1"/>
</dbReference>
<keyword evidence="23" id="KW-0472">Membrane</keyword>
<evidence type="ECO:0000256" key="6">
    <source>
        <dbReference type="ARBA" id="ARBA00022475"/>
    </source>
</evidence>
<keyword evidence="17" id="KW-0902">Two-component regulatory system</keyword>